<evidence type="ECO:0000313" key="1">
    <source>
        <dbReference type="EMBL" id="TDL24107.1"/>
    </source>
</evidence>
<sequence length="51" mass="6062">MCFEITQYREYSCTHRQQITSQRVDCNDRKCRLSQLHGQQSHNCQAVCKQA</sequence>
<protein>
    <submittedName>
        <fullName evidence="1">Uncharacterized protein</fullName>
    </submittedName>
</protein>
<reference evidence="1 2" key="1">
    <citation type="submission" date="2018-06" db="EMBL/GenBank/DDBJ databases">
        <title>A transcriptomic atlas of mushroom development highlights an independent origin of complex multicellularity.</title>
        <authorList>
            <consortium name="DOE Joint Genome Institute"/>
            <person name="Krizsan K."/>
            <person name="Almasi E."/>
            <person name="Merenyi Z."/>
            <person name="Sahu N."/>
            <person name="Viragh M."/>
            <person name="Koszo T."/>
            <person name="Mondo S."/>
            <person name="Kiss B."/>
            <person name="Balint B."/>
            <person name="Kues U."/>
            <person name="Barry K."/>
            <person name="Hegedus J.C."/>
            <person name="Henrissat B."/>
            <person name="Johnson J."/>
            <person name="Lipzen A."/>
            <person name="Ohm R."/>
            <person name="Nagy I."/>
            <person name="Pangilinan J."/>
            <person name="Yan J."/>
            <person name="Xiong Y."/>
            <person name="Grigoriev I.V."/>
            <person name="Hibbett D.S."/>
            <person name="Nagy L.G."/>
        </authorList>
    </citation>
    <scope>NUCLEOTIDE SEQUENCE [LARGE SCALE GENOMIC DNA]</scope>
    <source>
        <strain evidence="1 2">SZMC22713</strain>
    </source>
</reference>
<name>A0A4Y7Q8X1_9AGAM</name>
<dbReference type="AlphaFoldDB" id="A0A4Y7Q8X1"/>
<proteinExistence type="predicted"/>
<dbReference type="OrthoDB" id="3146759at2759"/>
<gene>
    <name evidence="1" type="ORF">BD410DRAFT_720045</name>
</gene>
<keyword evidence="2" id="KW-1185">Reference proteome</keyword>
<dbReference type="VEuPathDB" id="FungiDB:BD410DRAFT_720045"/>
<dbReference type="EMBL" id="ML170168">
    <property type="protein sequence ID" value="TDL24107.1"/>
    <property type="molecule type" value="Genomic_DNA"/>
</dbReference>
<dbReference type="Proteomes" id="UP000294933">
    <property type="component" value="Unassembled WGS sequence"/>
</dbReference>
<accession>A0A4Y7Q8X1</accession>
<evidence type="ECO:0000313" key="2">
    <source>
        <dbReference type="Proteomes" id="UP000294933"/>
    </source>
</evidence>
<organism evidence="1 2">
    <name type="scientific">Rickenella mellea</name>
    <dbReference type="NCBI Taxonomy" id="50990"/>
    <lineage>
        <taxon>Eukaryota</taxon>
        <taxon>Fungi</taxon>
        <taxon>Dikarya</taxon>
        <taxon>Basidiomycota</taxon>
        <taxon>Agaricomycotina</taxon>
        <taxon>Agaricomycetes</taxon>
        <taxon>Hymenochaetales</taxon>
        <taxon>Rickenellaceae</taxon>
        <taxon>Rickenella</taxon>
    </lineage>
</organism>